<sequence length="381" mass="40137">MSPSWRTERGQPFDQHGRAVGRRAFLVAGDEQAERRAARARRRGDEGGDCAFHIDRAATVEQGPADVAGPGGALPPLAGRHDVDVAGEGEMRARAFTQGDQVFDRAVGRVAGDDAVDREADGGERRLQHVEHGAARGGDAVGAEQRLGVLDDRVDIGGGEARDGELVGNDARADGGEHDVRRTEVAEQEGAVAAEAGAGLRPQFHDALEIYDDVLVGALGREDLADVHRVLAPQCDEARVHFRRHRAGHGACRVIGGPEAIAPDLVGEIVDDGETVPHHRVAIPQDRHLARRGREFGAFAAAIPFGVVQRHDDLFEGEAGLLGGEPAPQGPAGIGLVADDELHGAGLAAGCDEVQRGEGVEDGQHGRLGGNDCGRSFRFVC</sequence>
<comment type="caution">
    <text evidence="2">The sequence shown here is derived from an EMBL/GenBank/DDBJ whole genome shotgun (WGS) entry which is preliminary data.</text>
</comment>
<keyword evidence="3" id="KW-1185">Reference proteome</keyword>
<name>A0A2A2KLE8_9BILA</name>
<accession>A0A2A2KLE8</accession>
<dbReference type="Proteomes" id="UP000218231">
    <property type="component" value="Unassembled WGS sequence"/>
</dbReference>
<evidence type="ECO:0000256" key="1">
    <source>
        <dbReference type="SAM" id="MobiDB-lite"/>
    </source>
</evidence>
<reference evidence="2 3" key="1">
    <citation type="journal article" date="2017" name="Curr. Biol.">
        <title>Genome architecture and evolution of a unichromosomal asexual nematode.</title>
        <authorList>
            <person name="Fradin H."/>
            <person name="Zegar C."/>
            <person name="Gutwein M."/>
            <person name="Lucas J."/>
            <person name="Kovtun M."/>
            <person name="Corcoran D."/>
            <person name="Baugh L.R."/>
            <person name="Kiontke K."/>
            <person name="Gunsalus K."/>
            <person name="Fitch D.H."/>
            <person name="Piano F."/>
        </authorList>
    </citation>
    <scope>NUCLEOTIDE SEQUENCE [LARGE SCALE GENOMIC DNA]</scope>
    <source>
        <strain evidence="2">PF1309</strain>
    </source>
</reference>
<evidence type="ECO:0000313" key="3">
    <source>
        <dbReference type="Proteomes" id="UP000218231"/>
    </source>
</evidence>
<dbReference type="EMBL" id="LIAE01008269">
    <property type="protein sequence ID" value="PAV74846.1"/>
    <property type="molecule type" value="Genomic_DNA"/>
</dbReference>
<gene>
    <name evidence="2" type="ORF">WR25_20149</name>
</gene>
<feature type="region of interest" description="Disordered" evidence="1">
    <location>
        <begin position="1"/>
        <end position="22"/>
    </location>
</feature>
<proteinExistence type="predicted"/>
<feature type="compositionally biased region" description="Basic and acidic residues" evidence="1">
    <location>
        <begin position="1"/>
        <end position="17"/>
    </location>
</feature>
<evidence type="ECO:0000313" key="2">
    <source>
        <dbReference type="EMBL" id="PAV74846.1"/>
    </source>
</evidence>
<protein>
    <submittedName>
        <fullName evidence="2">Uncharacterized protein</fullName>
    </submittedName>
</protein>
<organism evidence="2 3">
    <name type="scientific">Diploscapter pachys</name>
    <dbReference type="NCBI Taxonomy" id="2018661"/>
    <lineage>
        <taxon>Eukaryota</taxon>
        <taxon>Metazoa</taxon>
        <taxon>Ecdysozoa</taxon>
        <taxon>Nematoda</taxon>
        <taxon>Chromadorea</taxon>
        <taxon>Rhabditida</taxon>
        <taxon>Rhabditina</taxon>
        <taxon>Rhabditomorpha</taxon>
        <taxon>Rhabditoidea</taxon>
        <taxon>Rhabditidae</taxon>
        <taxon>Diploscapter</taxon>
    </lineage>
</organism>
<dbReference type="AlphaFoldDB" id="A0A2A2KLE8"/>